<organism evidence="4 5">
    <name type="scientific">Streptomyces finlayi</name>
    <dbReference type="NCBI Taxonomy" id="67296"/>
    <lineage>
        <taxon>Bacteria</taxon>
        <taxon>Bacillati</taxon>
        <taxon>Actinomycetota</taxon>
        <taxon>Actinomycetes</taxon>
        <taxon>Kitasatosporales</taxon>
        <taxon>Streptomycetaceae</taxon>
        <taxon>Streptomyces</taxon>
    </lineage>
</organism>
<comment type="caution">
    <text evidence="4">The sequence shown here is derived from an EMBL/GenBank/DDBJ whole genome shotgun (WGS) entry which is preliminary data.</text>
</comment>
<keyword evidence="2" id="KW-0732">Signal</keyword>
<name>A0A918X8X8_9ACTN</name>
<feature type="domain" description="Lipocalin/cytosolic fatty-acid binding" evidence="3">
    <location>
        <begin position="37"/>
        <end position="182"/>
    </location>
</feature>
<dbReference type="InterPro" id="IPR022271">
    <property type="entry name" value="Lipocalin_ApoD"/>
</dbReference>
<dbReference type="PANTHER" id="PTHR10612">
    <property type="entry name" value="APOLIPOPROTEIN D"/>
    <property type="match status" value="1"/>
</dbReference>
<evidence type="ECO:0000259" key="3">
    <source>
        <dbReference type="Pfam" id="PF08212"/>
    </source>
</evidence>
<dbReference type="Pfam" id="PF08212">
    <property type="entry name" value="Lipocalin_2"/>
    <property type="match status" value="1"/>
</dbReference>
<dbReference type="InterPro" id="IPR047202">
    <property type="entry name" value="Lipocalin_Blc-like_dom"/>
</dbReference>
<dbReference type="InterPro" id="IPR022272">
    <property type="entry name" value="Lipocalin_CS"/>
</dbReference>
<dbReference type="SUPFAM" id="SSF50814">
    <property type="entry name" value="Lipocalins"/>
    <property type="match status" value="1"/>
</dbReference>
<protein>
    <submittedName>
        <fullName evidence="4">Lipocalin</fullName>
    </submittedName>
</protein>
<dbReference type="AlphaFoldDB" id="A0A918X8X8"/>
<dbReference type="PIRSF" id="PIRSF036893">
    <property type="entry name" value="Lipocalin_ApoD"/>
    <property type="match status" value="1"/>
</dbReference>
<reference evidence="4" key="1">
    <citation type="journal article" date="2014" name="Int. J. Syst. Evol. Microbiol.">
        <title>Complete genome sequence of Corynebacterium casei LMG S-19264T (=DSM 44701T), isolated from a smear-ripened cheese.</title>
        <authorList>
            <consortium name="US DOE Joint Genome Institute (JGI-PGF)"/>
            <person name="Walter F."/>
            <person name="Albersmeier A."/>
            <person name="Kalinowski J."/>
            <person name="Ruckert C."/>
        </authorList>
    </citation>
    <scope>NUCLEOTIDE SEQUENCE</scope>
    <source>
        <strain evidence="4">JCM 4637</strain>
    </source>
</reference>
<evidence type="ECO:0000313" key="5">
    <source>
        <dbReference type="Proteomes" id="UP000638353"/>
    </source>
</evidence>
<dbReference type="GO" id="GO:0006950">
    <property type="term" value="P:response to stress"/>
    <property type="evidence" value="ECO:0007669"/>
    <property type="project" value="UniProtKB-ARBA"/>
</dbReference>
<evidence type="ECO:0000256" key="2">
    <source>
        <dbReference type="PIRNR" id="PIRNR036893"/>
    </source>
</evidence>
<dbReference type="InterPro" id="IPR000566">
    <property type="entry name" value="Lipocln_cytosolic_FA-bd_dom"/>
</dbReference>
<dbReference type="InterPro" id="IPR012674">
    <property type="entry name" value="Calycin"/>
</dbReference>
<dbReference type="RefSeq" id="WP_189828089.1">
    <property type="nucleotide sequence ID" value="NZ_BMVC01000028.1"/>
</dbReference>
<feature type="chain" id="PRO_5038205358" evidence="2">
    <location>
        <begin position="29"/>
        <end position="195"/>
    </location>
</feature>
<comment type="similarity">
    <text evidence="1 2">Belongs to the calycin superfamily. Lipocalin family.</text>
</comment>
<accession>A0A918X8X8</accession>
<reference evidence="4" key="2">
    <citation type="submission" date="2020-09" db="EMBL/GenBank/DDBJ databases">
        <authorList>
            <person name="Sun Q."/>
            <person name="Ohkuma M."/>
        </authorList>
    </citation>
    <scope>NUCLEOTIDE SEQUENCE</scope>
    <source>
        <strain evidence="4">JCM 4637</strain>
    </source>
</reference>
<dbReference type="PANTHER" id="PTHR10612:SF34">
    <property type="entry name" value="APOLIPOPROTEIN D"/>
    <property type="match status" value="1"/>
</dbReference>
<dbReference type="Gene3D" id="2.40.128.20">
    <property type="match status" value="1"/>
</dbReference>
<dbReference type="EMBL" id="BMVC01000028">
    <property type="protein sequence ID" value="GHD17973.1"/>
    <property type="molecule type" value="Genomic_DNA"/>
</dbReference>
<gene>
    <name evidence="4" type="ORF">GCM10010334_80290</name>
</gene>
<dbReference type="PROSITE" id="PS00213">
    <property type="entry name" value="LIPOCALIN"/>
    <property type="match status" value="1"/>
</dbReference>
<dbReference type="Proteomes" id="UP000638353">
    <property type="component" value="Unassembled WGS sequence"/>
</dbReference>
<sequence length="195" mass="20793">MFPLRARVLTLCTAAALTALVSASPASASGTDAPERLDIGRYAGDWYQVAAVPQLFELQCKKNVRAQYAPTARGTVSVRNTCTTWWGSTSAIGGEAKPLDARATELNVSFVPAAGGGYRHTRDANYRIVGLASDYSWAAVTDSDLKSGFILSRTPRLDTAARDRAAASLQEAGVNPCTLLITRQDGGELRPKQLC</sequence>
<dbReference type="CDD" id="cd19438">
    <property type="entry name" value="lipocalin_Blc-like"/>
    <property type="match status" value="1"/>
</dbReference>
<proteinExistence type="inferred from homology"/>
<evidence type="ECO:0000313" key="4">
    <source>
        <dbReference type="EMBL" id="GHD17973.1"/>
    </source>
</evidence>
<feature type="signal peptide" evidence="2">
    <location>
        <begin position="1"/>
        <end position="28"/>
    </location>
</feature>
<evidence type="ECO:0000256" key="1">
    <source>
        <dbReference type="ARBA" id="ARBA00006889"/>
    </source>
</evidence>